<organism evidence="1 2">
    <name type="scientific">Mesorhabditis spiculigera</name>
    <dbReference type="NCBI Taxonomy" id="96644"/>
    <lineage>
        <taxon>Eukaryota</taxon>
        <taxon>Metazoa</taxon>
        <taxon>Ecdysozoa</taxon>
        <taxon>Nematoda</taxon>
        <taxon>Chromadorea</taxon>
        <taxon>Rhabditida</taxon>
        <taxon>Rhabditina</taxon>
        <taxon>Rhabditomorpha</taxon>
        <taxon>Rhabditoidea</taxon>
        <taxon>Rhabditidae</taxon>
        <taxon>Mesorhabditinae</taxon>
        <taxon>Mesorhabditis</taxon>
    </lineage>
</organism>
<dbReference type="AlphaFoldDB" id="A0AA36CN01"/>
<evidence type="ECO:0008006" key="3">
    <source>
        <dbReference type="Google" id="ProtNLM"/>
    </source>
</evidence>
<dbReference type="EMBL" id="CATQJA010002525">
    <property type="protein sequence ID" value="CAJ0571021.1"/>
    <property type="molecule type" value="Genomic_DNA"/>
</dbReference>
<protein>
    <recommendedName>
        <fullName evidence="3">dUTPase</fullName>
    </recommendedName>
</protein>
<reference evidence="1" key="1">
    <citation type="submission" date="2023-06" db="EMBL/GenBank/DDBJ databases">
        <authorList>
            <person name="Delattre M."/>
        </authorList>
    </citation>
    <scope>NUCLEOTIDE SEQUENCE</scope>
    <source>
        <strain evidence="1">AF72</strain>
    </source>
</reference>
<dbReference type="CDD" id="cd11527">
    <property type="entry name" value="NTP-PPase_dUTPase"/>
    <property type="match status" value="1"/>
</dbReference>
<name>A0AA36CN01_9BILA</name>
<sequence>MNIAKLYEMQKTLDARIIEEKNLQGQDLLPNTILALQVELGEMSNEWRGFKHWSDKREPKHGYKAKINCTSCGGRGHWYTGNKVDCNKCETTGTITNPFLEEYVDCFHFFLSIARQLGLDEKDLTIIDDYLEGSTTNVLTRLIYHAGGIGMNYSPYSGITSYRMAFNMFFALGRQRFGFTLEQIEAAYLEKNKVNHERQANGY</sequence>
<dbReference type="Pfam" id="PF08761">
    <property type="entry name" value="dUTPase_2"/>
    <property type="match status" value="2"/>
</dbReference>
<dbReference type="InterPro" id="IPR014871">
    <property type="entry name" value="dUTPase/dCTP_pyrophosphatase"/>
</dbReference>
<gene>
    <name evidence="1" type="ORF">MSPICULIGERA_LOCUS9448</name>
</gene>
<dbReference type="Proteomes" id="UP001177023">
    <property type="component" value="Unassembled WGS sequence"/>
</dbReference>
<proteinExistence type="predicted"/>
<evidence type="ECO:0000313" key="1">
    <source>
        <dbReference type="EMBL" id="CAJ0571021.1"/>
    </source>
</evidence>
<feature type="non-terminal residue" evidence="1">
    <location>
        <position position="203"/>
    </location>
</feature>
<evidence type="ECO:0000313" key="2">
    <source>
        <dbReference type="Proteomes" id="UP001177023"/>
    </source>
</evidence>
<dbReference type="PIRSF" id="PIRSF030140">
    <property type="entry name" value="UCP030140"/>
    <property type="match status" value="1"/>
</dbReference>
<comment type="caution">
    <text evidence="1">The sequence shown here is derived from an EMBL/GenBank/DDBJ whole genome shotgun (WGS) entry which is preliminary data.</text>
</comment>
<dbReference type="InterPro" id="IPR016947">
    <property type="entry name" value="UCP030140"/>
</dbReference>
<dbReference type="Gene3D" id="1.10.4010.10">
    <property type="entry name" value="Type II deoxyuridine triphosphatase"/>
    <property type="match status" value="1"/>
</dbReference>
<keyword evidence="2" id="KW-1185">Reference proteome</keyword>
<accession>A0AA36CN01</accession>
<dbReference type="SUPFAM" id="SSF101386">
    <property type="entry name" value="all-alpha NTP pyrophosphatases"/>
    <property type="match status" value="1"/>
</dbReference>